<dbReference type="EMBL" id="MEKH01000002">
    <property type="protein sequence ID" value="ODO10767.1"/>
    <property type="molecule type" value="Genomic_DNA"/>
</dbReference>
<evidence type="ECO:0000313" key="2">
    <source>
        <dbReference type="EMBL" id="ODO10767.1"/>
    </source>
</evidence>
<dbReference type="AlphaFoldDB" id="A0A1E3KDV4"/>
<gene>
    <name evidence="2" type="ORF">I350_01365</name>
</gene>
<sequence length="710" mass="75383">MASISAPTSIATFPQPHASTSKLPHVALSPVVGDARSAVAAVQGDGVWTYDLSTLRAATSFTVPPATTFTTSPISYWTTKTKAKAPAANDGGMDVDEPEAGALNLETETLKERVTVVGVGKEIWVWRGEDGEKEVVRIKSQVNALHNIPSSSTPILALTSFSQFYLVDPSTTTAHSIMPSSKGELLTSRIIQGETTRLVLVSVDGKVEVFKVWVEDKRVDRLLEGKVGEGELTGGDISEDGAISVLDKKGNLYSTSIRTLSSTSAPIHLNHPSVAPVVCSLPSASLPLLLVPTSHPNPSLLLTVPSSTLPAIISTSPLSSLTSSGTISALGVISSKHGVYTIGVVLSHKHGESDASVGRSVLYTCEIALPAQGIGMGLLLGTKSKTEEYFSVGGADKKEKKSEEEKKEDRLVEAVNKALRAKDVAGATKAWRNYAASETVFSSRFVKAIVSTILGAALNGEGRPTGVYAVEVARDLVSKGLVNDSMWKVSVVVDGLLPLGDWDTITVALSSIKTISSSALVALIRSSITSPNASTTPSTSALLKSILSLPPPGPTYRVDLHQGLTVEEATRVLEVYNTWAAEHVEALSYGLTGWESASPIEGSDLPSLTSLVTHTSSLLDAHLLSFLSHIPSHETLSQLQSSLDPLLAAQNEYRQLRGPVEALLTLSRREAKKSEERVQKKGRKGKKAGKDEGKLPEEIVGKWKVEDLVF</sequence>
<accession>A0A1E3KDV4</accession>
<proteinExistence type="predicted"/>
<name>A0A1E3KDV4_9TREE</name>
<comment type="caution">
    <text evidence="2">The sequence shown here is derived from an EMBL/GenBank/DDBJ whole genome shotgun (WGS) entry which is preliminary data.</text>
</comment>
<dbReference type="GO" id="GO:0005730">
    <property type="term" value="C:nucleolus"/>
    <property type="evidence" value="ECO:0007669"/>
    <property type="project" value="TreeGrafter"/>
</dbReference>
<evidence type="ECO:0000313" key="3">
    <source>
        <dbReference type="Proteomes" id="UP000095149"/>
    </source>
</evidence>
<protein>
    <submittedName>
        <fullName evidence="2">Uncharacterized protein</fullName>
    </submittedName>
</protein>
<dbReference type="Proteomes" id="UP000095149">
    <property type="component" value="Unassembled WGS sequence"/>
</dbReference>
<feature type="compositionally biased region" description="Basic and acidic residues" evidence="1">
    <location>
        <begin position="670"/>
        <end position="679"/>
    </location>
</feature>
<dbReference type="PANTHER" id="PTHR15633">
    <property type="entry name" value="NUCLEOLAR PROTEIN 11"/>
    <property type="match status" value="1"/>
</dbReference>
<dbReference type="GO" id="GO:0003723">
    <property type="term" value="F:RNA binding"/>
    <property type="evidence" value="ECO:0007669"/>
    <property type="project" value="TreeGrafter"/>
</dbReference>
<feature type="region of interest" description="Disordered" evidence="1">
    <location>
        <begin position="670"/>
        <end position="693"/>
    </location>
</feature>
<organism evidence="2 3">
    <name type="scientific">Cryptococcus amylolentus CBS 6273</name>
    <dbReference type="NCBI Taxonomy" id="1296118"/>
    <lineage>
        <taxon>Eukaryota</taxon>
        <taxon>Fungi</taxon>
        <taxon>Dikarya</taxon>
        <taxon>Basidiomycota</taxon>
        <taxon>Agaricomycotina</taxon>
        <taxon>Tremellomycetes</taxon>
        <taxon>Tremellales</taxon>
        <taxon>Cryptococcaceae</taxon>
        <taxon>Cryptococcus</taxon>
    </lineage>
</organism>
<reference evidence="2 3" key="1">
    <citation type="submission" date="2016-06" db="EMBL/GenBank/DDBJ databases">
        <title>Evolution of pathogenesis and genome organization in the Tremellales.</title>
        <authorList>
            <person name="Cuomo C."/>
            <person name="Litvintseva A."/>
            <person name="Heitman J."/>
            <person name="Chen Y."/>
            <person name="Sun S."/>
            <person name="Springer D."/>
            <person name="Dromer F."/>
            <person name="Young S."/>
            <person name="Zeng Q."/>
            <person name="Chapman S."/>
            <person name="Gujja S."/>
            <person name="Saif S."/>
            <person name="Birren B."/>
        </authorList>
    </citation>
    <scope>NUCLEOTIDE SEQUENCE [LARGE SCALE GENOMIC DNA]</scope>
    <source>
        <strain evidence="2 3">CBS 6273</strain>
    </source>
</reference>
<dbReference type="GO" id="GO:0030490">
    <property type="term" value="P:maturation of SSU-rRNA"/>
    <property type="evidence" value="ECO:0007669"/>
    <property type="project" value="InterPro"/>
</dbReference>
<dbReference type="OrthoDB" id="4349954at2759"/>
<dbReference type="PANTHER" id="PTHR15633:SF2">
    <property type="entry name" value="NUCLEOLAR PROTEIN 11"/>
    <property type="match status" value="1"/>
</dbReference>
<evidence type="ECO:0000256" key="1">
    <source>
        <dbReference type="SAM" id="MobiDB-lite"/>
    </source>
</evidence>
<dbReference type="InterPro" id="IPR042859">
    <property type="entry name" value="NOL11"/>
</dbReference>